<comment type="similarity">
    <text evidence="1">Belongs to the bacterial ribosomal protein bL33 family.</text>
</comment>
<evidence type="ECO:0000313" key="4">
    <source>
        <dbReference type="EMBL" id="CRL01957.1"/>
    </source>
</evidence>
<evidence type="ECO:0000313" key="5">
    <source>
        <dbReference type="Proteomes" id="UP000183832"/>
    </source>
</evidence>
<keyword evidence="3" id="KW-0687">Ribonucleoprotein</keyword>
<dbReference type="OrthoDB" id="275534at2759"/>
<keyword evidence="2" id="KW-0689">Ribosomal protein</keyword>
<dbReference type="InterPro" id="IPR052008">
    <property type="entry name" value="Mitoribosomal_protein_bL33"/>
</dbReference>
<reference evidence="4 5" key="1">
    <citation type="submission" date="2015-04" db="EMBL/GenBank/DDBJ databases">
        <authorList>
            <person name="Syromyatnikov M.Y."/>
            <person name="Popov V.N."/>
        </authorList>
    </citation>
    <scope>NUCLEOTIDE SEQUENCE [LARGE SCALE GENOMIC DNA]</scope>
</reference>
<evidence type="ECO:0000256" key="1">
    <source>
        <dbReference type="ARBA" id="ARBA00007596"/>
    </source>
</evidence>
<dbReference type="STRING" id="568069.A0A1J1INZ4"/>
<proteinExistence type="inferred from homology"/>
<dbReference type="GO" id="GO:0005739">
    <property type="term" value="C:mitochondrion"/>
    <property type="evidence" value="ECO:0007669"/>
    <property type="project" value="TreeGrafter"/>
</dbReference>
<dbReference type="PANTHER" id="PTHR47037:SF1">
    <property type="entry name" value="LARGE RIBOSOMAL SUBUNIT PROTEIN BL33M"/>
    <property type="match status" value="1"/>
</dbReference>
<organism evidence="4 5">
    <name type="scientific">Clunio marinus</name>
    <dbReference type="NCBI Taxonomy" id="568069"/>
    <lineage>
        <taxon>Eukaryota</taxon>
        <taxon>Metazoa</taxon>
        <taxon>Ecdysozoa</taxon>
        <taxon>Arthropoda</taxon>
        <taxon>Hexapoda</taxon>
        <taxon>Insecta</taxon>
        <taxon>Pterygota</taxon>
        <taxon>Neoptera</taxon>
        <taxon>Endopterygota</taxon>
        <taxon>Diptera</taxon>
        <taxon>Nematocera</taxon>
        <taxon>Chironomoidea</taxon>
        <taxon>Chironomidae</taxon>
        <taxon>Clunio</taxon>
    </lineage>
</organism>
<evidence type="ECO:0000256" key="2">
    <source>
        <dbReference type="ARBA" id="ARBA00022980"/>
    </source>
</evidence>
<dbReference type="InterPro" id="IPR038584">
    <property type="entry name" value="Ribosomal_bL33_sf"/>
</dbReference>
<sequence>MFLTNILLKKAKSKLIMVEMVSAVSGHRFNMIRERLADKAELIKFDPWSNSIDVSLQRK</sequence>
<dbReference type="PANTHER" id="PTHR47037">
    <property type="entry name" value="39S RIBOSOMAL PROTEIN L33, MITOCHONDRIAL"/>
    <property type="match status" value="1"/>
</dbReference>
<dbReference type="AlphaFoldDB" id="A0A1J1INZ4"/>
<gene>
    <name evidence="4" type="ORF">CLUMA_CG015230</name>
</gene>
<evidence type="ECO:0000256" key="3">
    <source>
        <dbReference type="ARBA" id="ARBA00023274"/>
    </source>
</evidence>
<name>A0A1J1INZ4_9DIPT</name>
<accession>A0A1J1INZ4</accession>
<dbReference type="GO" id="GO:1990904">
    <property type="term" value="C:ribonucleoprotein complex"/>
    <property type="evidence" value="ECO:0007669"/>
    <property type="project" value="UniProtKB-KW"/>
</dbReference>
<keyword evidence="5" id="KW-1185">Reference proteome</keyword>
<dbReference type="GO" id="GO:0005840">
    <property type="term" value="C:ribosome"/>
    <property type="evidence" value="ECO:0007669"/>
    <property type="project" value="UniProtKB-KW"/>
</dbReference>
<protein>
    <submittedName>
        <fullName evidence="4">CLUMA_CG015230, isoform A</fullName>
    </submittedName>
</protein>
<dbReference type="Proteomes" id="UP000183832">
    <property type="component" value="Unassembled WGS sequence"/>
</dbReference>
<dbReference type="EMBL" id="CVRI01000057">
    <property type="protein sequence ID" value="CRL01957.1"/>
    <property type="molecule type" value="Genomic_DNA"/>
</dbReference>
<dbReference type="Gene3D" id="2.20.28.120">
    <property type="entry name" value="Ribosomal protein L33"/>
    <property type="match status" value="1"/>
</dbReference>